<dbReference type="EMBL" id="CAEZYS010000002">
    <property type="protein sequence ID" value="CAB4726455.1"/>
    <property type="molecule type" value="Genomic_DNA"/>
</dbReference>
<dbReference type="AlphaFoldDB" id="A0A6J6RVA3"/>
<accession>A0A6J6RVA3</accession>
<name>A0A6J6RVA3_9ZZZZ</name>
<gene>
    <name evidence="2" type="ORF">UFOPK2782_00037</name>
</gene>
<evidence type="ECO:0000256" key="1">
    <source>
        <dbReference type="SAM" id="Phobius"/>
    </source>
</evidence>
<feature type="transmembrane region" description="Helical" evidence="1">
    <location>
        <begin position="117"/>
        <end position="134"/>
    </location>
</feature>
<dbReference type="Pfam" id="PF19877">
    <property type="entry name" value="DUF6350"/>
    <property type="match status" value="1"/>
</dbReference>
<protein>
    <submittedName>
        <fullName evidence="2">Unannotated protein</fullName>
    </submittedName>
</protein>
<feature type="transmembrane region" description="Helical" evidence="1">
    <location>
        <begin position="146"/>
        <end position="170"/>
    </location>
</feature>
<proteinExistence type="predicted"/>
<feature type="transmembrane region" description="Helical" evidence="1">
    <location>
        <begin position="247"/>
        <end position="268"/>
    </location>
</feature>
<organism evidence="2">
    <name type="scientific">freshwater metagenome</name>
    <dbReference type="NCBI Taxonomy" id="449393"/>
    <lineage>
        <taxon>unclassified sequences</taxon>
        <taxon>metagenomes</taxon>
        <taxon>ecological metagenomes</taxon>
    </lineage>
</organism>
<feature type="transmembrane region" description="Helical" evidence="1">
    <location>
        <begin position="48"/>
        <end position="72"/>
    </location>
</feature>
<sequence>MALILLPLSFIALFAWSTAGSATGNTSDPIRAAIWMWLGSHLVPFDLSLASGFSSGALSYLPIGAAIFPWLAIRSGFRRASEFLNNPRGARTFVLFFYTFIAITAAALSQSENIKPNLILTPIYVLVLGLSATINYQSNLFQRFKFVTQAFLAVLGLAMLVVGISMILHFEIVKSLAIVIQPGIMGGFLFTILQLLYLPNISLAAISYFFGLGFSLGSDTLISPLTIDLNSLPAIPILGSLPSSRHPLLLITLVIPILIIALNQLKVFREYREFRVRQSEIFIGAIALIALLAFSSFLAGGTLITQDMHPVGISWWKLPALFAAISMLTLIFGLYLPKLFKAVRSPKVES</sequence>
<keyword evidence="1" id="KW-0472">Membrane</keyword>
<feature type="transmembrane region" description="Helical" evidence="1">
    <location>
        <begin position="316"/>
        <end position="336"/>
    </location>
</feature>
<reference evidence="2" key="1">
    <citation type="submission" date="2020-05" db="EMBL/GenBank/DDBJ databases">
        <authorList>
            <person name="Chiriac C."/>
            <person name="Salcher M."/>
            <person name="Ghai R."/>
            <person name="Kavagutti S V."/>
        </authorList>
    </citation>
    <scope>NUCLEOTIDE SEQUENCE</scope>
</reference>
<evidence type="ECO:0000313" key="2">
    <source>
        <dbReference type="EMBL" id="CAB4726455.1"/>
    </source>
</evidence>
<keyword evidence="1" id="KW-1133">Transmembrane helix</keyword>
<feature type="transmembrane region" description="Helical" evidence="1">
    <location>
        <begin position="205"/>
        <end position="227"/>
    </location>
</feature>
<dbReference type="InterPro" id="IPR045931">
    <property type="entry name" value="DUF6350"/>
</dbReference>
<keyword evidence="1" id="KW-0812">Transmembrane</keyword>
<feature type="transmembrane region" description="Helical" evidence="1">
    <location>
        <begin position="93"/>
        <end position="111"/>
    </location>
</feature>
<feature type="transmembrane region" description="Helical" evidence="1">
    <location>
        <begin position="280"/>
        <end position="304"/>
    </location>
</feature>
<feature type="transmembrane region" description="Helical" evidence="1">
    <location>
        <begin position="176"/>
        <end position="198"/>
    </location>
</feature>